<keyword evidence="3" id="KW-0597">Phosphoprotein</keyword>
<comment type="cofactor">
    <cofactor evidence="1">
        <name>pantetheine 4'-phosphate</name>
        <dbReference type="ChEBI" id="CHEBI:47942"/>
    </cofactor>
</comment>
<dbReference type="PANTHER" id="PTHR45527">
    <property type="entry name" value="NONRIBOSOMAL PEPTIDE SYNTHETASE"/>
    <property type="match status" value="1"/>
</dbReference>
<dbReference type="AlphaFoldDB" id="R4SZH0"/>
<dbReference type="GO" id="GO:0008610">
    <property type="term" value="P:lipid biosynthetic process"/>
    <property type="evidence" value="ECO:0007669"/>
    <property type="project" value="UniProtKB-ARBA"/>
</dbReference>
<evidence type="ECO:0000256" key="1">
    <source>
        <dbReference type="ARBA" id="ARBA00001957"/>
    </source>
</evidence>
<feature type="domain" description="Carrier" evidence="4">
    <location>
        <begin position="442"/>
        <end position="517"/>
    </location>
</feature>
<dbReference type="InterPro" id="IPR009081">
    <property type="entry name" value="PP-bd_ACP"/>
</dbReference>
<dbReference type="KEGG" id="aoi:AORI_5342"/>
<dbReference type="InterPro" id="IPR006162">
    <property type="entry name" value="Ppantetheine_attach_site"/>
</dbReference>
<dbReference type="Gene3D" id="3.30.559.10">
    <property type="entry name" value="Chloramphenicol acetyltransferase-like domain"/>
    <property type="match status" value="1"/>
</dbReference>
<organism evidence="5 6">
    <name type="scientific">Amycolatopsis keratiniphila</name>
    <dbReference type="NCBI Taxonomy" id="129921"/>
    <lineage>
        <taxon>Bacteria</taxon>
        <taxon>Bacillati</taxon>
        <taxon>Actinomycetota</taxon>
        <taxon>Actinomycetes</taxon>
        <taxon>Pseudonocardiales</taxon>
        <taxon>Pseudonocardiaceae</taxon>
        <taxon>Amycolatopsis</taxon>
        <taxon>Amycolatopsis japonica group</taxon>
    </lineage>
</organism>
<dbReference type="InterPro" id="IPR023213">
    <property type="entry name" value="CAT-like_dom_sf"/>
</dbReference>
<evidence type="ECO:0000313" key="5">
    <source>
        <dbReference type="EMBL" id="AGM07925.1"/>
    </source>
</evidence>
<dbReference type="InterPro" id="IPR036736">
    <property type="entry name" value="ACP-like_sf"/>
</dbReference>
<dbReference type="GO" id="GO:0005737">
    <property type="term" value="C:cytoplasm"/>
    <property type="evidence" value="ECO:0007669"/>
    <property type="project" value="TreeGrafter"/>
</dbReference>
<dbReference type="Pfam" id="PF00550">
    <property type="entry name" value="PP-binding"/>
    <property type="match status" value="1"/>
</dbReference>
<dbReference type="GO" id="GO:0044550">
    <property type="term" value="P:secondary metabolite biosynthetic process"/>
    <property type="evidence" value="ECO:0007669"/>
    <property type="project" value="TreeGrafter"/>
</dbReference>
<dbReference type="SUPFAM" id="SSF52777">
    <property type="entry name" value="CoA-dependent acyltransferases"/>
    <property type="match status" value="2"/>
</dbReference>
<evidence type="ECO:0000313" key="6">
    <source>
        <dbReference type="Proteomes" id="UP000013968"/>
    </source>
</evidence>
<protein>
    <submittedName>
        <fullName evidence="5">Condensation domain-containing protein</fullName>
    </submittedName>
</protein>
<evidence type="ECO:0000256" key="3">
    <source>
        <dbReference type="ARBA" id="ARBA00022553"/>
    </source>
</evidence>
<proteinExistence type="predicted"/>
<dbReference type="HOGENOM" id="CLU_000022_2_9_11"/>
<dbReference type="InterPro" id="IPR020806">
    <property type="entry name" value="PKS_PP-bd"/>
</dbReference>
<accession>R4SZH0</accession>
<dbReference type="GO" id="GO:0016874">
    <property type="term" value="F:ligase activity"/>
    <property type="evidence" value="ECO:0007669"/>
    <property type="project" value="UniProtKB-KW"/>
</dbReference>
<dbReference type="SUPFAM" id="SSF47336">
    <property type="entry name" value="ACP-like"/>
    <property type="match status" value="1"/>
</dbReference>
<gene>
    <name evidence="5" type="ORF">AORI_5342</name>
</gene>
<dbReference type="Gene3D" id="1.10.1200.10">
    <property type="entry name" value="ACP-like"/>
    <property type="match status" value="1"/>
</dbReference>
<keyword evidence="2" id="KW-0596">Phosphopantetheine</keyword>
<dbReference type="EMBL" id="CP003410">
    <property type="protein sequence ID" value="AGM07925.1"/>
    <property type="molecule type" value="Genomic_DNA"/>
</dbReference>
<dbReference type="PATRIC" id="fig|1156913.3.peg.5439"/>
<sequence>MSVRDGLPSWVRPEARMPLSGPQERMWLLDQVGDDQMPTNSPLAFRVHGPLDVAAMKDAVAGVRRRHDVLRTRYAMTASGPVQWVTSADDLDWSEVDLSGETDPTCRITADVLARFDLTSSDPLRVRVYHLGPDDHLLLVVTHHIVSDARADEILVRELACHYRHAAFGTMMDLPELPVQYTDYAVRESEAGAASGEDYWAAALAGVPVVRPPGQGGAGASRVHHVVLPDELVRAVGELARACRVSPFMVLLAAFRLVLWRAWSQPDVVVGTPMSCRTTPEVQDLIGNFLVMVPLRTALQPVGTFRDLVARERATVLGAYVNQGALPQRVPPFSVTFSYEPDVPLLLDLGPGTAVEPHDLGGALVQYDLMVKMVGRRIEWAYRDEAVDGGAVVAWADEFLRVLGQVLGSPNEPLAGPAGALPAEPQPETFEVTWVGNSEPEQEWTQVERIVVDLWEELIGTRPRRASDGFFELGGHSLSAARLAFRLTEELGVPVTVAQLLEHARLNEQAELVEDLLRAELGKLDPAEIN</sequence>
<dbReference type="CDD" id="cd19531">
    <property type="entry name" value="LCL_NRPS-like"/>
    <property type="match status" value="1"/>
</dbReference>
<dbReference type="PANTHER" id="PTHR45527:SF1">
    <property type="entry name" value="FATTY ACID SYNTHASE"/>
    <property type="match status" value="1"/>
</dbReference>
<keyword evidence="6" id="KW-1185">Reference proteome</keyword>
<dbReference type="GO" id="GO:0043041">
    <property type="term" value="P:amino acid activation for nonribosomal peptide biosynthetic process"/>
    <property type="evidence" value="ECO:0007669"/>
    <property type="project" value="TreeGrafter"/>
</dbReference>
<name>R4SZH0_9PSEU</name>
<dbReference type="InterPro" id="IPR001242">
    <property type="entry name" value="Condensation_dom"/>
</dbReference>
<dbReference type="RefSeq" id="WP_016335666.1">
    <property type="nucleotide sequence ID" value="NC_021252.1"/>
</dbReference>
<dbReference type="PROSITE" id="PS50075">
    <property type="entry name" value="CARRIER"/>
    <property type="match status" value="1"/>
</dbReference>
<reference evidence="5 6" key="1">
    <citation type="journal article" date="2013" name="BMC Genomics">
        <title>ContigScape: a Cytoscape plugin facilitating microbial genome gap closing.</title>
        <authorList>
            <person name="Tang B."/>
            <person name="Wang Q."/>
            <person name="Yang M."/>
            <person name="Xie F."/>
            <person name="Zhu Y."/>
            <person name="Zhuo Y."/>
            <person name="Wang S."/>
            <person name="Gao H."/>
            <person name="Ding X."/>
            <person name="Zhang L."/>
            <person name="Zhao G."/>
            <person name="Zheng H."/>
        </authorList>
    </citation>
    <scope>NUCLEOTIDE SEQUENCE [LARGE SCALE GENOMIC DNA]</scope>
    <source>
        <strain evidence="5 6">HCCB10007</strain>
    </source>
</reference>
<evidence type="ECO:0000256" key="2">
    <source>
        <dbReference type="ARBA" id="ARBA00022450"/>
    </source>
</evidence>
<dbReference type="PROSITE" id="PS00012">
    <property type="entry name" value="PHOSPHOPANTETHEINE"/>
    <property type="match status" value="1"/>
</dbReference>
<dbReference type="Pfam" id="PF00668">
    <property type="entry name" value="Condensation"/>
    <property type="match status" value="1"/>
</dbReference>
<evidence type="ECO:0000259" key="4">
    <source>
        <dbReference type="PROSITE" id="PS50075"/>
    </source>
</evidence>
<dbReference type="SMART" id="SM00823">
    <property type="entry name" value="PKS_PP"/>
    <property type="match status" value="1"/>
</dbReference>
<dbReference type="Proteomes" id="UP000013968">
    <property type="component" value="Chromosome"/>
</dbReference>
<dbReference type="Gene3D" id="3.30.559.30">
    <property type="entry name" value="Nonribosomal peptide synthetase, condensation domain"/>
    <property type="match status" value="1"/>
</dbReference>
<dbReference type="GO" id="GO:0031177">
    <property type="term" value="F:phosphopantetheine binding"/>
    <property type="evidence" value="ECO:0007669"/>
    <property type="project" value="InterPro"/>
</dbReference>